<dbReference type="Proteomes" id="UP001642540">
    <property type="component" value="Unassembled WGS sequence"/>
</dbReference>
<gene>
    <name evidence="2" type="ORF">ODALV1_LOCUS3169</name>
</gene>
<dbReference type="EMBL" id="CAXLJM020000008">
    <property type="protein sequence ID" value="CAL8075424.1"/>
    <property type="molecule type" value="Genomic_DNA"/>
</dbReference>
<name>A0ABP1PU48_9HEXA</name>
<reference evidence="2 3" key="1">
    <citation type="submission" date="2024-08" db="EMBL/GenBank/DDBJ databases">
        <authorList>
            <person name="Cucini C."/>
            <person name="Frati F."/>
        </authorList>
    </citation>
    <scope>NUCLEOTIDE SEQUENCE [LARGE SCALE GENOMIC DNA]</scope>
</reference>
<keyword evidence="3" id="KW-1185">Reference proteome</keyword>
<evidence type="ECO:0000256" key="1">
    <source>
        <dbReference type="SAM" id="Coils"/>
    </source>
</evidence>
<proteinExistence type="predicted"/>
<evidence type="ECO:0000313" key="2">
    <source>
        <dbReference type="EMBL" id="CAL8075424.1"/>
    </source>
</evidence>
<accession>A0ABP1PU48</accession>
<keyword evidence="1" id="KW-0175">Coiled coil</keyword>
<evidence type="ECO:0000313" key="3">
    <source>
        <dbReference type="Proteomes" id="UP001642540"/>
    </source>
</evidence>
<feature type="coiled-coil region" evidence="1">
    <location>
        <begin position="1"/>
        <end position="28"/>
    </location>
</feature>
<protein>
    <submittedName>
        <fullName evidence="2">Uncharacterized protein</fullName>
    </submittedName>
</protein>
<comment type="caution">
    <text evidence="2">The sequence shown here is derived from an EMBL/GenBank/DDBJ whole genome shotgun (WGS) entry which is preliminary data.</text>
</comment>
<organism evidence="2 3">
    <name type="scientific">Orchesella dallaii</name>
    <dbReference type="NCBI Taxonomy" id="48710"/>
    <lineage>
        <taxon>Eukaryota</taxon>
        <taxon>Metazoa</taxon>
        <taxon>Ecdysozoa</taxon>
        <taxon>Arthropoda</taxon>
        <taxon>Hexapoda</taxon>
        <taxon>Collembola</taxon>
        <taxon>Entomobryomorpha</taxon>
        <taxon>Entomobryoidea</taxon>
        <taxon>Orchesellidae</taxon>
        <taxon>Orchesellinae</taxon>
        <taxon>Orchesella</taxon>
    </lineage>
</organism>
<sequence>MANKKRLVRDAKEIIKRLNSEYETMEEFCQVKALEIAEVIANLKHIWDKPPHSSDEAENRLCLLKELALDVLEEFQDKLENVMSINSEVMNVMCQFKHIYQGKKWSTLTRNDCLELRRLLENCQLPKLNICRRS</sequence>